<feature type="transmembrane region" description="Helical" evidence="3">
    <location>
        <begin position="12"/>
        <end position="32"/>
    </location>
</feature>
<reference evidence="4 5" key="1">
    <citation type="submission" date="2020-07" db="EMBL/GenBank/DDBJ databases">
        <title>Sequencing the genomes of 1000 actinobacteria strains.</title>
        <authorList>
            <person name="Klenk H.-P."/>
        </authorList>
    </citation>
    <scope>NUCLEOTIDE SEQUENCE [LARGE SCALE GENOMIC DNA]</scope>
    <source>
        <strain evidence="4 5">DSM 21350</strain>
    </source>
</reference>
<name>A0A7Y9E432_9ACTN</name>
<dbReference type="Proteomes" id="UP000535511">
    <property type="component" value="Unassembled WGS sequence"/>
</dbReference>
<dbReference type="InterPro" id="IPR004378">
    <property type="entry name" value="F420H2_quin_Rdtase"/>
</dbReference>
<feature type="transmembrane region" description="Helical" evidence="3">
    <location>
        <begin position="78"/>
        <end position="97"/>
    </location>
</feature>
<evidence type="ECO:0000313" key="5">
    <source>
        <dbReference type="Proteomes" id="UP000535511"/>
    </source>
</evidence>
<sequence>MQWDLGPQGLAVLGAMSLGFGVVAGAVVGGGLTHRLRACAVTTLACVVVGLLTSEVLFGWATAEELQPNVDGLSRDEVLLSSVLTTAAVVLVMRQLARRRKERPEGTGEDGAPRVGLPPRWFMLLFWHAHRALLRVTHGRLGLWRPRPNRWGALRLTTTGRRTGRPRQVVVGYFEDGRNLVTMAMNGWGAAEPAWWLNLQDHPDAVAQTRDGARPVHARRARGEERDRLWARWAEIDDNLDAYAARRPAETAVVVLEPRETAATDI</sequence>
<dbReference type="Gene3D" id="2.30.110.10">
    <property type="entry name" value="Electron Transport, Fmn-binding Protein, Chain A"/>
    <property type="match status" value="1"/>
</dbReference>
<organism evidence="4 5">
    <name type="scientific">Nocardioides panaciterrulae</name>
    <dbReference type="NCBI Taxonomy" id="661492"/>
    <lineage>
        <taxon>Bacteria</taxon>
        <taxon>Bacillati</taxon>
        <taxon>Actinomycetota</taxon>
        <taxon>Actinomycetes</taxon>
        <taxon>Propionibacteriales</taxon>
        <taxon>Nocardioidaceae</taxon>
        <taxon>Nocardioides</taxon>
    </lineage>
</organism>
<keyword evidence="3" id="KW-1133">Transmembrane helix</keyword>
<dbReference type="AlphaFoldDB" id="A0A7Y9E432"/>
<proteinExistence type="inferred from homology"/>
<dbReference type="GO" id="GO:0070967">
    <property type="term" value="F:coenzyme F420 binding"/>
    <property type="evidence" value="ECO:0007669"/>
    <property type="project" value="TreeGrafter"/>
</dbReference>
<evidence type="ECO:0000256" key="2">
    <source>
        <dbReference type="ARBA" id="ARBA00049106"/>
    </source>
</evidence>
<dbReference type="PANTHER" id="PTHR39428">
    <property type="entry name" value="F420H(2)-DEPENDENT QUINONE REDUCTASE RV1261C"/>
    <property type="match status" value="1"/>
</dbReference>
<gene>
    <name evidence="4" type="ORF">BJZ21_000887</name>
</gene>
<comment type="caution">
    <text evidence="4">The sequence shown here is derived from an EMBL/GenBank/DDBJ whole genome shotgun (WGS) entry which is preliminary data.</text>
</comment>
<evidence type="ECO:0000256" key="1">
    <source>
        <dbReference type="ARBA" id="ARBA00008710"/>
    </source>
</evidence>
<comment type="similarity">
    <text evidence="1">Belongs to the F420H(2)-dependent quinone reductase family.</text>
</comment>
<keyword evidence="3" id="KW-0812">Transmembrane</keyword>
<evidence type="ECO:0000256" key="3">
    <source>
        <dbReference type="SAM" id="Phobius"/>
    </source>
</evidence>
<dbReference type="GO" id="GO:0016491">
    <property type="term" value="F:oxidoreductase activity"/>
    <property type="evidence" value="ECO:0007669"/>
    <property type="project" value="InterPro"/>
</dbReference>
<keyword evidence="3" id="KW-0472">Membrane</keyword>
<comment type="catalytic activity">
    <reaction evidence="2">
        <text>oxidized coenzyme F420-(gamma-L-Glu)(n) + a quinol + H(+) = reduced coenzyme F420-(gamma-L-Glu)(n) + a quinone</text>
        <dbReference type="Rhea" id="RHEA:39663"/>
        <dbReference type="Rhea" id="RHEA-COMP:12939"/>
        <dbReference type="Rhea" id="RHEA-COMP:14378"/>
        <dbReference type="ChEBI" id="CHEBI:15378"/>
        <dbReference type="ChEBI" id="CHEBI:24646"/>
        <dbReference type="ChEBI" id="CHEBI:132124"/>
        <dbReference type="ChEBI" id="CHEBI:133980"/>
        <dbReference type="ChEBI" id="CHEBI:139511"/>
    </reaction>
</comment>
<accession>A0A7Y9E432</accession>
<evidence type="ECO:0000313" key="4">
    <source>
        <dbReference type="EMBL" id="NYD40804.1"/>
    </source>
</evidence>
<dbReference type="RefSeq" id="WP_218851294.1">
    <property type="nucleotide sequence ID" value="NZ_JACCBG010000001.1"/>
</dbReference>
<dbReference type="Pfam" id="PF04075">
    <property type="entry name" value="F420H2_quin_red"/>
    <property type="match status" value="1"/>
</dbReference>
<dbReference type="GO" id="GO:0005886">
    <property type="term" value="C:plasma membrane"/>
    <property type="evidence" value="ECO:0007669"/>
    <property type="project" value="TreeGrafter"/>
</dbReference>
<dbReference type="InterPro" id="IPR012349">
    <property type="entry name" value="Split_barrel_FMN-bd"/>
</dbReference>
<dbReference type="EMBL" id="JACCBG010000001">
    <property type="protein sequence ID" value="NYD40804.1"/>
    <property type="molecule type" value="Genomic_DNA"/>
</dbReference>
<dbReference type="PANTHER" id="PTHR39428:SF3">
    <property type="entry name" value="DEAZAFLAVIN-DEPENDENT NITROREDUCTASE"/>
    <property type="match status" value="1"/>
</dbReference>
<keyword evidence="5" id="KW-1185">Reference proteome</keyword>
<dbReference type="NCBIfam" id="TIGR00026">
    <property type="entry name" value="hi_GC_TIGR00026"/>
    <property type="match status" value="1"/>
</dbReference>
<protein>
    <submittedName>
        <fullName evidence="4">Deazaflavin-dependent oxidoreductase (Nitroreductase family)</fullName>
    </submittedName>
</protein>
<feature type="transmembrane region" description="Helical" evidence="3">
    <location>
        <begin position="39"/>
        <end position="58"/>
    </location>
</feature>